<evidence type="ECO:0000313" key="1">
    <source>
        <dbReference type="EMBL" id="MPN36739.1"/>
    </source>
</evidence>
<gene>
    <name evidence="1" type="ORF">SDC9_184250</name>
</gene>
<accession>A0A645HF09</accession>
<name>A0A645HF09_9ZZZZ</name>
<dbReference type="Gene3D" id="3.20.20.80">
    <property type="entry name" value="Glycosidases"/>
    <property type="match status" value="1"/>
</dbReference>
<reference evidence="1" key="1">
    <citation type="submission" date="2019-08" db="EMBL/GenBank/DDBJ databases">
        <authorList>
            <person name="Kucharzyk K."/>
            <person name="Murdoch R.W."/>
            <person name="Higgins S."/>
            <person name="Loffler F."/>
        </authorList>
    </citation>
    <scope>NUCLEOTIDE SEQUENCE</scope>
</reference>
<dbReference type="GO" id="GO:0004134">
    <property type="term" value="F:4-alpha-glucanotransferase activity"/>
    <property type="evidence" value="ECO:0007669"/>
    <property type="project" value="UniProtKB-EC"/>
</dbReference>
<dbReference type="GO" id="GO:0005975">
    <property type="term" value="P:carbohydrate metabolic process"/>
    <property type="evidence" value="ECO:0007669"/>
    <property type="project" value="InterPro"/>
</dbReference>
<organism evidence="1">
    <name type="scientific">bioreactor metagenome</name>
    <dbReference type="NCBI Taxonomy" id="1076179"/>
    <lineage>
        <taxon>unclassified sequences</taxon>
        <taxon>metagenomes</taxon>
        <taxon>ecological metagenomes</taxon>
    </lineage>
</organism>
<dbReference type="EMBL" id="VSSQ01091041">
    <property type="protein sequence ID" value="MPN36739.1"/>
    <property type="molecule type" value="Genomic_DNA"/>
</dbReference>
<protein>
    <recommendedName>
        <fullName evidence="2">4-alpha-glucanotransferase</fullName>
    </recommendedName>
</protein>
<evidence type="ECO:0008006" key="2">
    <source>
        <dbReference type="Google" id="ProtNLM"/>
    </source>
</evidence>
<dbReference type="InterPro" id="IPR017853">
    <property type="entry name" value="GH"/>
</dbReference>
<proteinExistence type="predicted"/>
<comment type="caution">
    <text evidence="1">The sequence shown here is derived from an EMBL/GenBank/DDBJ whole genome shotgun (WGS) entry which is preliminary data.</text>
</comment>
<sequence length="55" mass="6266">MQDILGLGSDCRMNVPGVSEGNWLWRMSGADLEALDRADSHIKVRYKWLNSLFGR</sequence>
<dbReference type="SUPFAM" id="SSF51445">
    <property type="entry name" value="(Trans)glycosidases"/>
    <property type="match status" value="1"/>
</dbReference>
<dbReference type="AlphaFoldDB" id="A0A645HF09"/>